<dbReference type="RefSeq" id="WP_259962157.1">
    <property type="nucleotide sequence ID" value="NZ_JAOAMV010000004.1"/>
</dbReference>
<evidence type="ECO:0000313" key="2">
    <source>
        <dbReference type="EMBL" id="MCT2559286.1"/>
    </source>
</evidence>
<feature type="chain" id="PRO_5040987369" evidence="1">
    <location>
        <begin position="23"/>
        <end position="255"/>
    </location>
</feature>
<dbReference type="SUPFAM" id="SSF54001">
    <property type="entry name" value="Cysteine proteinases"/>
    <property type="match status" value="1"/>
</dbReference>
<sequence length="255" mass="27003">MASRTNWTIAIAALAAAPPAVAQIASDPLAATRPSADASVAADCAAPPVPFVMPTTGAVFTLPPDPVAAEGCAPSLPPPPQRPPAPSLFDMVAMPIGTSAPARKWDAVRLGSLAGQAGPWDELVAEVMRLPAADPVRMVNRWVNWHVRYRDDPAGDEWAPAAVTLRRGFGDCEDYALAKMALLQALGVPSDDMYLVLLRDGRQAQHAVLAVNRQGRLFVLDDRTDRVLPAEAIADYTPILSFSGSFAWTYGARGG</sequence>
<dbReference type="PANTHER" id="PTHR39327:SF1">
    <property type="entry name" value="BLR5470 PROTEIN"/>
    <property type="match status" value="1"/>
</dbReference>
<proteinExistence type="predicted"/>
<comment type="caution">
    <text evidence="2">The sequence shown here is derived from an EMBL/GenBank/DDBJ whole genome shotgun (WGS) entry which is preliminary data.</text>
</comment>
<protein>
    <submittedName>
        <fullName evidence="2">Transglutaminase-like cysteine peptidase</fullName>
    </submittedName>
</protein>
<keyword evidence="3" id="KW-1185">Reference proteome</keyword>
<evidence type="ECO:0000313" key="3">
    <source>
        <dbReference type="Proteomes" id="UP001142648"/>
    </source>
</evidence>
<dbReference type="Gene3D" id="3.10.620.30">
    <property type="match status" value="1"/>
</dbReference>
<name>A0A9X2W423_9SPHN</name>
<dbReference type="InterPro" id="IPR010319">
    <property type="entry name" value="Transglutaminase-like_Cys_pept"/>
</dbReference>
<dbReference type="EMBL" id="JAOAMV010000004">
    <property type="protein sequence ID" value="MCT2559286.1"/>
    <property type="molecule type" value="Genomic_DNA"/>
</dbReference>
<dbReference type="Proteomes" id="UP001142648">
    <property type="component" value="Unassembled WGS sequence"/>
</dbReference>
<reference evidence="2" key="1">
    <citation type="submission" date="2022-09" db="EMBL/GenBank/DDBJ databases">
        <title>The genome sequence of Tsuneonella sp. YG55.</title>
        <authorList>
            <person name="Liu Y."/>
        </authorList>
    </citation>
    <scope>NUCLEOTIDE SEQUENCE</scope>
    <source>
        <strain evidence="2">YG55</strain>
    </source>
</reference>
<evidence type="ECO:0000256" key="1">
    <source>
        <dbReference type="SAM" id="SignalP"/>
    </source>
</evidence>
<accession>A0A9X2W423</accession>
<feature type="signal peptide" evidence="1">
    <location>
        <begin position="1"/>
        <end position="22"/>
    </location>
</feature>
<dbReference type="AlphaFoldDB" id="A0A9X2W423"/>
<keyword evidence="1" id="KW-0732">Signal</keyword>
<organism evidence="2 3">
    <name type="scientific">Tsuneonella litorea</name>
    <dbReference type="NCBI Taxonomy" id="2976475"/>
    <lineage>
        <taxon>Bacteria</taxon>
        <taxon>Pseudomonadati</taxon>
        <taxon>Pseudomonadota</taxon>
        <taxon>Alphaproteobacteria</taxon>
        <taxon>Sphingomonadales</taxon>
        <taxon>Erythrobacteraceae</taxon>
        <taxon>Tsuneonella</taxon>
    </lineage>
</organism>
<dbReference type="Pfam" id="PF06035">
    <property type="entry name" value="Peptidase_C93"/>
    <property type="match status" value="1"/>
</dbReference>
<gene>
    <name evidence="2" type="ORF">N0B51_09845</name>
</gene>
<dbReference type="PANTHER" id="PTHR39327">
    <property type="match status" value="1"/>
</dbReference>
<dbReference type="InterPro" id="IPR038765">
    <property type="entry name" value="Papain-like_cys_pep_sf"/>
</dbReference>